<sequence length="98" mass="11386">MPTMRKRLIELSVIYIIYLVTLLVYVVLHQGSVTRALSSIYIWLIPFIAILPTQFIAFLIGVWWPTNSDKIDTRIYRGTQLFVFSIIVILVAISMIRK</sequence>
<keyword evidence="1" id="KW-1133">Transmembrane helix</keyword>
<name>A0A2P8HTI3_CHINA</name>
<feature type="transmembrane region" description="Helical" evidence="1">
    <location>
        <begin position="75"/>
        <end position="96"/>
    </location>
</feature>
<evidence type="ECO:0000313" key="2">
    <source>
        <dbReference type="EMBL" id="PSL49495.1"/>
    </source>
</evidence>
<protein>
    <recommendedName>
        <fullName evidence="4">Transmembrane protein</fullName>
    </recommendedName>
</protein>
<evidence type="ECO:0000313" key="3">
    <source>
        <dbReference type="Proteomes" id="UP000240971"/>
    </source>
</evidence>
<dbReference type="Proteomes" id="UP000240971">
    <property type="component" value="Unassembled WGS sequence"/>
</dbReference>
<feature type="transmembrane region" description="Helical" evidence="1">
    <location>
        <begin position="12"/>
        <end position="28"/>
    </location>
</feature>
<dbReference type="EMBL" id="PYAW01000001">
    <property type="protein sequence ID" value="PSL49495.1"/>
    <property type="molecule type" value="Genomic_DNA"/>
</dbReference>
<comment type="caution">
    <text evidence="2">The sequence shown here is derived from an EMBL/GenBank/DDBJ whole genome shotgun (WGS) entry which is preliminary data.</text>
</comment>
<evidence type="ECO:0008006" key="4">
    <source>
        <dbReference type="Google" id="ProtNLM"/>
    </source>
</evidence>
<reference evidence="2 3" key="1">
    <citation type="submission" date="2018-03" db="EMBL/GenBank/DDBJ databases">
        <title>Genomic Encyclopedia of Archaeal and Bacterial Type Strains, Phase II (KMG-II): from individual species to whole genera.</title>
        <authorList>
            <person name="Goeker M."/>
        </authorList>
    </citation>
    <scope>NUCLEOTIDE SEQUENCE [LARGE SCALE GENOMIC DNA]</scope>
    <source>
        <strain evidence="2 3">DSM 24859</strain>
    </source>
</reference>
<evidence type="ECO:0000256" key="1">
    <source>
        <dbReference type="SAM" id="Phobius"/>
    </source>
</evidence>
<dbReference type="AlphaFoldDB" id="A0A2P8HTI3"/>
<keyword evidence="3" id="KW-1185">Reference proteome</keyword>
<gene>
    <name evidence="2" type="ORF">CLV51_101829</name>
</gene>
<organism evidence="2 3">
    <name type="scientific">Chitinophaga niastensis</name>
    <dbReference type="NCBI Taxonomy" id="536980"/>
    <lineage>
        <taxon>Bacteria</taxon>
        <taxon>Pseudomonadati</taxon>
        <taxon>Bacteroidota</taxon>
        <taxon>Chitinophagia</taxon>
        <taxon>Chitinophagales</taxon>
        <taxon>Chitinophagaceae</taxon>
        <taxon>Chitinophaga</taxon>
    </lineage>
</organism>
<keyword evidence="1" id="KW-0812">Transmembrane</keyword>
<keyword evidence="1" id="KW-0472">Membrane</keyword>
<feature type="transmembrane region" description="Helical" evidence="1">
    <location>
        <begin position="40"/>
        <end position="63"/>
    </location>
</feature>
<proteinExistence type="predicted"/>
<accession>A0A2P8HTI3</accession>